<dbReference type="OrthoDB" id="524326at2759"/>
<evidence type="ECO:0000259" key="2">
    <source>
        <dbReference type="PROSITE" id="PS50031"/>
    </source>
</evidence>
<sequence>MAFRNPSGPPPGAVGYGMLPYHQQMYMPGNMNIGLPGQQQQPRPGGGQYIQQRPSYPGVTPQRYPMMQQGMTSQQGPFQPQMFPGQQHQQHGVNMQQPMAYQQQQQVFTGQPQQMAPHIQQQIAPQSSHHTKAAARQQKTEEQAKKERYFQEQQRKLKQLGKVGGKAASVDSLSINLNLDEMFGKGTGGKAGKEVGQVKSGGGAVGGSPLPTTETAEDDGFGDFLQGPTPPANTPQTPESGLLEPIGQQSSLGQAQPVTEDEGFGGFQQGPGNESSTKPSKQGNKGLSLESMMLDSADLTAPSKSTKAFHQKKPLREAEPVTQAHHQQTFTKGKPWSSAENVTSLFAMPEPPSQSGSGLAEHGQALKAGSSIVALQGGEGKGVPVWCMNETNLPLLYHQVLEASIKDDRIETNLLYSILMLSGLDKPVLGRIWEMANQTIPGQLTRLELYIVLGLIALVQKGQQPSIEALHHFREAPLPVLTPKGQSGHQTSQQSLSQPSSHPPTSNMEMGRMEDDFAPFQEAVGSKPSKSSSSSSQSDHDHSRSKPTFGSPLSSDKLQPTDEDFKNDEFSMDSTLKFPKEEENCYIFAGSPADSSSGRSSPLVWDANSIYDKLTCRSQESISSGSLSDRTPGEDEEDDFHDFKSAPKPAKTPSSTPFTSFPSIAPPKSDSSSRLSSVSSAASKQSKFATSGMHSFDSVSHRKGAVLSKGDQHKIDLFHMDFEKVFPKVGRKMASTDDFGSFQTGPSGMGGAVKAKEDEEFGDFTHFKHSASESDLMGMQPTEVDKYAVFRELTVTEPQSTDTKTAMTGDDFDDFKQAEPPKETAPITSSDSLTDFRETSQPAPEFTANFEGAYPSMKPTPPTTVFEPSPALPKINLSPSLPEEDGFADFKQAMPPPLTCSSANQRGDAFSLKADSVSTSSSEDKYSVFKVLGGADDREPPDNDFGDFQTNPPPVVMDSLSVGQFGSKPDDENRGNLQKPVSASDLYGMEFDALGSVNNGSVAMLNLEDAGDYEPSDEIEVTPTEPPFSTYPNSFQSSQNSKLSKIESIDRLDLKTLDLDLTLGRSVEMNSKDRADSFGDFSSAPMDVTMPVENIDQVMQQDSTTSSGTVAVSQTFSSIPLVPSGSSLIGDRYAEVVGNIDDENRHANEWQRCLEKCHEAVKKANNIFNNISSSSVCNEVIKSSEGAEYLTAVIEIYRVACRILTSMNAMGVDTPELQRLQKDIELVWTNLSAFLASSTLMPAPGSFVFKMAILRPEPTNTDRACGVCLLNVDSRSKAFDRSKDSHKLAYGGRRYHATCANLWVNMVDSILPALPLNRLL</sequence>
<dbReference type="CTD" id="11276"/>
<feature type="compositionally biased region" description="Basic and acidic residues" evidence="1">
    <location>
        <begin position="559"/>
        <end position="569"/>
    </location>
</feature>
<accession>A0A8B7ZBE4</accession>
<feature type="compositionally biased region" description="Basic and acidic residues" evidence="1">
    <location>
        <begin position="138"/>
        <end position="149"/>
    </location>
</feature>
<dbReference type="GO" id="GO:0030130">
    <property type="term" value="C:clathrin coat of trans-Golgi network vesicle"/>
    <property type="evidence" value="ECO:0007669"/>
    <property type="project" value="TreeGrafter"/>
</dbReference>
<evidence type="ECO:0000313" key="4">
    <source>
        <dbReference type="RefSeq" id="XP_022102145.1"/>
    </source>
</evidence>
<feature type="region of interest" description="Disordered" evidence="1">
    <location>
        <begin position="316"/>
        <end position="335"/>
    </location>
</feature>
<dbReference type="Pfam" id="PF12763">
    <property type="entry name" value="EH"/>
    <property type="match status" value="1"/>
</dbReference>
<dbReference type="Gene3D" id="1.10.238.10">
    <property type="entry name" value="EF-hand"/>
    <property type="match status" value="1"/>
</dbReference>
<dbReference type="InterPro" id="IPR039656">
    <property type="entry name" value="SYNRG"/>
</dbReference>
<name>A0A8B7ZBE4_ACAPL</name>
<reference evidence="4" key="1">
    <citation type="submission" date="2025-08" db="UniProtKB">
        <authorList>
            <consortium name="RefSeq"/>
        </authorList>
    </citation>
    <scope>IDENTIFICATION</scope>
</reference>
<dbReference type="InterPro" id="IPR059024">
    <property type="entry name" value="SYNRG_C"/>
</dbReference>
<feature type="compositionally biased region" description="Polar residues" evidence="1">
    <location>
        <begin position="1030"/>
        <end position="1039"/>
    </location>
</feature>
<feature type="region of interest" description="Disordered" evidence="1">
    <location>
        <begin position="120"/>
        <end position="149"/>
    </location>
</feature>
<keyword evidence="3" id="KW-1185">Reference proteome</keyword>
<dbReference type="InterPro" id="IPR000261">
    <property type="entry name" value="EH_dom"/>
</dbReference>
<proteinExistence type="predicted"/>
<feature type="region of interest" description="Disordered" evidence="1">
    <location>
        <begin position="619"/>
        <end position="678"/>
    </location>
</feature>
<feature type="compositionally biased region" description="Low complexity" evidence="1">
    <location>
        <begin position="526"/>
        <end position="537"/>
    </location>
</feature>
<feature type="domain" description="EH" evidence="2">
    <location>
        <begin position="389"/>
        <end position="483"/>
    </location>
</feature>
<dbReference type="Pfam" id="PF25999">
    <property type="entry name" value="SYNRG_C"/>
    <property type="match status" value="1"/>
</dbReference>
<evidence type="ECO:0000313" key="3">
    <source>
        <dbReference type="Proteomes" id="UP000694845"/>
    </source>
</evidence>
<feature type="region of interest" description="Disordered" evidence="1">
    <location>
        <begin position="523"/>
        <end position="569"/>
    </location>
</feature>
<dbReference type="PANTHER" id="PTHR15463">
    <property type="entry name" value="AP1 GAMMA SUBUNIT BINDING PROTEIN 1"/>
    <property type="match status" value="1"/>
</dbReference>
<dbReference type="PROSITE" id="PS50031">
    <property type="entry name" value="EH"/>
    <property type="match status" value="1"/>
</dbReference>
<feature type="region of interest" description="Disordered" evidence="1">
    <location>
        <begin position="1014"/>
        <end position="1039"/>
    </location>
</feature>
<feature type="compositionally biased region" description="Low complexity" evidence="1">
    <location>
        <begin position="36"/>
        <end position="54"/>
    </location>
</feature>
<gene>
    <name evidence="4" type="primary">LOC110985434</name>
</gene>
<feature type="compositionally biased region" description="Polar residues" evidence="1">
    <location>
        <begin position="270"/>
        <end position="285"/>
    </location>
</feature>
<feature type="compositionally biased region" description="Polar residues" evidence="1">
    <location>
        <begin position="546"/>
        <end position="558"/>
    </location>
</feature>
<feature type="region of interest" description="Disordered" evidence="1">
    <location>
        <begin position="479"/>
        <end position="511"/>
    </location>
</feature>
<evidence type="ECO:0000256" key="1">
    <source>
        <dbReference type="SAM" id="MobiDB-lite"/>
    </source>
</evidence>
<organism evidence="3 4">
    <name type="scientific">Acanthaster planci</name>
    <name type="common">Crown-of-thorns starfish</name>
    <dbReference type="NCBI Taxonomy" id="133434"/>
    <lineage>
        <taxon>Eukaryota</taxon>
        <taxon>Metazoa</taxon>
        <taxon>Echinodermata</taxon>
        <taxon>Eleutherozoa</taxon>
        <taxon>Asterozoa</taxon>
        <taxon>Asteroidea</taxon>
        <taxon>Valvatacea</taxon>
        <taxon>Valvatida</taxon>
        <taxon>Acanthasteridae</taxon>
        <taxon>Acanthaster</taxon>
    </lineage>
</organism>
<feature type="compositionally biased region" description="Low complexity" evidence="1">
    <location>
        <begin position="646"/>
        <end position="678"/>
    </location>
</feature>
<dbReference type="RefSeq" id="XP_022102145.1">
    <property type="nucleotide sequence ID" value="XM_022246453.1"/>
</dbReference>
<feature type="region of interest" description="Disordered" evidence="1">
    <location>
        <begin position="36"/>
        <end position="64"/>
    </location>
</feature>
<feature type="region of interest" description="Disordered" evidence="1">
    <location>
        <begin position="798"/>
        <end position="977"/>
    </location>
</feature>
<feature type="compositionally biased region" description="Polar residues" evidence="1">
    <location>
        <begin position="247"/>
        <end position="257"/>
    </location>
</feature>
<feature type="compositionally biased region" description="Low complexity" evidence="1">
    <location>
        <begin position="489"/>
        <end position="506"/>
    </location>
</feature>
<feature type="compositionally biased region" description="Polar residues" evidence="1">
    <location>
        <begin position="619"/>
        <end position="629"/>
    </location>
</feature>
<dbReference type="PANTHER" id="PTHR15463:SF2">
    <property type="entry name" value="SYNERGIN GAMMA"/>
    <property type="match status" value="1"/>
</dbReference>
<dbReference type="Proteomes" id="UP000694845">
    <property type="component" value="Unplaced"/>
</dbReference>
<dbReference type="KEGG" id="aplc:110985434"/>
<dbReference type="GeneID" id="110985434"/>
<feature type="region of interest" description="Disordered" evidence="1">
    <location>
        <begin position="186"/>
        <end position="286"/>
    </location>
</feature>
<protein>
    <submittedName>
        <fullName evidence="4">Synergin gamma-like isoform X1</fullName>
    </submittedName>
</protein>